<protein>
    <recommendedName>
        <fullName evidence="8">BHLH domain-containing protein</fullName>
    </recommendedName>
</protein>
<dbReference type="SMART" id="SM00353">
    <property type="entry name" value="HLH"/>
    <property type="match status" value="1"/>
</dbReference>
<accession>A0A813SHE0</accession>
<dbReference type="CDD" id="cd11405">
    <property type="entry name" value="bHLHzip_MLXIP_like"/>
    <property type="match status" value="1"/>
</dbReference>
<dbReference type="CDD" id="cd21739">
    <property type="entry name" value="NES2-NLS_ChREBP-like"/>
    <property type="match status" value="1"/>
</dbReference>
<evidence type="ECO:0000256" key="5">
    <source>
        <dbReference type="ARBA" id="ARBA00023242"/>
    </source>
</evidence>
<proteinExistence type="predicted"/>
<dbReference type="PANTHER" id="PTHR15741:SF37">
    <property type="entry name" value="LD38259P"/>
    <property type="match status" value="1"/>
</dbReference>
<dbReference type="EMBL" id="CAJOBC010000385">
    <property type="protein sequence ID" value="CAF3579684.1"/>
    <property type="molecule type" value="Genomic_DNA"/>
</dbReference>
<dbReference type="GO" id="GO:0000978">
    <property type="term" value="F:RNA polymerase II cis-regulatory region sequence-specific DNA binding"/>
    <property type="evidence" value="ECO:0007669"/>
    <property type="project" value="TreeGrafter"/>
</dbReference>
<evidence type="ECO:0000256" key="4">
    <source>
        <dbReference type="ARBA" id="ARBA00023163"/>
    </source>
</evidence>
<dbReference type="PROSITE" id="PS50888">
    <property type="entry name" value="BHLH"/>
    <property type="match status" value="1"/>
</dbReference>
<feature type="compositionally biased region" description="Polar residues" evidence="7">
    <location>
        <begin position="574"/>
        <end position="592"/>
    </location>
</feature>
<organism evidence="9 11">
    <name type="scientific">Didymodactylos carnosus</name>
    <dbReference type="NCBI Taxonomy" id="1234261"/>
    <lineage>
        <taxon>Eukaryota</taxon>
        <taxon>Metazoa</taxon>
        <taxon>Spiralia</taxon>
        <taxon>Gnathifera</taxon>
        <taxon>Rotifera</taxon>
        <taxon>Eurotatoria</taxon>
        <taxon>Bdelloidea</taxon>
        <taxon>Philodinida</taxon>
        <taxon>Philodinidae</taxon>
        <taxon>Didymodactylos</taxon>
    </lineage>
</organism>
<keyword evidence="6" id="KW-0175">Coiled coil</keyword>
<dbReference type="Proteomes" id="UP000663829">
    <property type="component" value="Unassembled WGS sequence"/>
</dbReference>
<comment type="subcellular location">
    <subcellularLocation>
        <location evidence="1">Nucleus</location>
    </subcellularLocation>
</comment>
<dbReference type="Pfam" id="PF00010">
    <property type="entry name" value="HLH"/>
    <property type="match status" value="1"/>
</dbReference>
<dbReference type="Proteomes" id="UP000681722">
    <property type="component" value="Unassembled WGS sequence"/>
</dbReference>
<dbReference type="GO" id="GO:0000981">
    <property type="term" value="F:DNA-binding transcription factor activity, RNA polymerase II-specific"/>
    <property type="evidence" value="ECO:0007669"/>
    <property type="project" value="TreeGrafter"/>
</dbReference>
<feature type="coiled-coil region" evidence="6">
    <location>
        <begin position="679"/>
        <end position="713"/>
    </location>
</feature>
<dbReference type="GO" id="GO:0046983">
    <property type="term" value="F:protein dimerization activity"/>
    <property type="evidence" value="ECO:0007669"/>
    <property type="project" value="InterPro"/>
</dbReference>
<dbReference type="PANTHER" id="PTHR15741">
    <property type="entry name" value="BASIC HELIX-LOOP-HELIX ZIP TRANSCRIPTION FACTOR"/>
    <property type="match status" value="1"/>
</dbReference>
<feature type="region of interest" description="Disordered" evidence="7">
    <location>
        <begin position="567"/>
        <end position="592"/>
    </location>
</feature>
<dbReference type="AlphaFoldDB" id="A0A813SHE0"/>
<keyword evidence="4" id="KW-0804">Transcription</keyword>
<dbReference type="EMBL" id="CAJNOQ010000385">
    <property type="protein sequence ID" value="CAF0795165.1"/>
    <property type="molecule type" value="Genomic_DNA"/>
</dbReference>
<evidence type="ECO:0000256" key="6">
    <source>
        <dbReference type="SAM" id="Coils"/>
    </source>
</evidence>
<dbReference type="SUPFAM" id="SSF47459">
    <property type="entry name" value="HLH, helix-loop-helix DNA-binding domain"/>
    <property type="match status" value="1"/>
</dbReference>
<evidence type="ECO:0000256" key="3">
    <source>
        <dbReference type="ARBA" id="ARBA00023125"/>
    </source>
</evidence>
<evidence type="ECO:0000256" key="2">
    <source>
        <dbReference type="ARBA" id="ARBA00023015"/>
    </source>
</evidence>
<evidence type="ECO:0000256" key="1">
    <source>
        <dbReference type="ARBA" id="ARBA00004123"/>
    </source>
</evidence>
<evidence type="ECO:0000259" key="8">
    <source>
        <dbReference type="PROSITE" id="PS50888"/>
    </source>
</evidence>
<keyword evidence="3" id="KW-0238">DNA-binding</keyword>
<dbReference type="InterPro" id="IPR011598">
    <property type="entry name" value="bHLH_dom"/>
</dbReference>
<dbReference type="GO" id="GO:0005634">
    <property type="term" value="C:nucleus"/>
    <property type="evidence" value="ECO:0007669"/>
    <property type="project" value="UniProtKB-SubCell"/>
</dbReference>
<evidence type="ECO:0000256" key="7">
    <source>
        <dbReference type="SAM" id="MobiDB-lite"/>
    </source>
</evidence>
<keyword evidence="5" id="KW-0539">Nucleus</keyword>
<sequence length="828" mass="93825">MSQIPAKRIKLESNVVQTMCKKVRQVQQQVVHSGQFMKSDVHDTCDESFYDVPCPSPIPVTSIESMSTDGLPPTETSQETDVKKAEMFTNLLPLFRLINSVYRSNLTSPKWKNFKGSKLLCQDKIRLNNIIWRTWHQQYKCSMKTFVCQFVSPLDTTSRNITNQFTPQSKQSMFNNLKEEYFKWRQNSKTTLRRLENDISSDEMKRLLGKVSETHQPKLIPNFRRIATPPPQPFDFFFDELDLIDDTIFSTTMGFNDRDSGLGGNPDLYQPAMGQMQMTTNFDFSLLDGFDGQFSNDPFSFINNSKDNLSLNHYSHSPYTSTYDVNMQTDHDLTNFQTLATVAAQRQPLSSVTTSDRSRLMLQQKNILNQNTLVNNTTSGVNSGLPIDNTLNSIGMYDSNYQSLTPHQTYNSYLSVPSSKRMNKSVVDDNIDQLSVIPPIRNLQMPTNVALNSQLVQTQQSKPQTSAGFTVSSSNGIQQLHHGNDTVSFPTRKIPSSTLVDLLHQKRPTPANSNASLLQTREVKINNNTKSRKTLAKVTNMKRLSVVSDKNVVSSTQYHSTSINQIDEKKLNSKSRSLSQEIPSPVNNNNDHPMTITLTSTAMKNNNNDGTFLNNQECSLDSSPSSTCSSLAYQNAEQKRRCNIKYGFDSLKTMIPTLGDPSNAKISKAQMLESTANHITQVSKVNDKMQEEVTSLQREIVHLQSQITQYQASLPDDGIPLVSPSRSREACFQLLNSYISERTRKNWHFYPFSLILKPLFESFYSTIICDSREDFNKTINDWKNNHLSLAQLRTAARNALLEMSRTTSMISAPERVPDECIRLANDIK</sequence>
<dbReference type="Gene3D" id="4.10.280.10">
    <property type="entry name" value="Helix-loop-helix DNA-binding domain"/>
    <property type="match status" value="1"/>
</dbReference>
<keyword evidence="2" id="KW-0805">Transcription regulation</keyword>
<dbReference type="InterPro" id="IPR036638">
    <property type="entry name" value="HLH_DNA-bd_sf"/>
</dbReference>
<comment type="caution">
    <text evidence="9">The sequence shown here is derived from an EMBL/GenBank/DDBJ whole genome shotgun (WGS) entry which is preliminary data.</text>
</comment>
<feature type="domain" description="BHLH" evidence="8">
    <location>
        <begin position="628"/>
        <end position="682"/>
    </location>
</feature>
<gene>
    <name evidence="9" type="ORF">GPM918_LOCUS3212</name>
    <name evidence="10" type="ORF">SRO942_LOCUS3212</name>
</gene>
<reference evidence="9" key="1">
    <citation type="submission" date="2021-02" db="EMBL/GenBank/DDBJ databases">
        <authorList>
            <person name="Nowell W R."/>
        </authorList>
    </citation>
    <scope>NUCLEOTIDE SEQUENCE</scope>
</reference>
<keyword evidence="11" id="KW-1185">Reference proteome</keyword>
<evidence type="ECO:0000313" key="9">
    <source>
        <dbReference type="EMBL" id="CAF0795165.1"/>
    </source>
</evidence>
<dbReference type="OrthoDB" id="6022628at2759"/>
<dbReference type="InterPro" id="IPR052207">
    <property type="entry name" value="Max-like/E-box_TFs"/>
</dbReference>
<evidence type="ECO:0000313" key="11">
    <source>
        <dbReference type="Proteomes" id="UP000663829"/>
    </source>
</evidence>
<name>A0A813SHE0_9BILA</name>
<evidence type="ECO:0000313" key="10">
    <source>
        <dbReference type="EMBL" id="CAF3579684.1"/>
    </source>
</evidence>